<sequence length="295" mass="30873">MVFHAGELAVQARAGVRQAADRLSGMLEAPDLRGGIAHFLVDRTFAAMTARDREGRLWITPLTGEPGFLEVAGAAELQIHAAPRGPLQGLAAGQPVGLIVLELARRRRLRVNGTLVAVGGGDMDGGMDGDMTVQVDQAYGNCPQHIRSRALARSDAATVSPSVRTATALTEADVDLVRRADTFLLGTSHAERSADASHRGGPAGFVRVLDARTLTWPDFPGNAMFNSLGNLAVDSAAALLFVDFATGDTLHLSGTAEVVWGGAEDESGTDRAVAFTVESVVAGPAMPLRLSEASR</sequence>
<organism evidence="2 3">
    <name type="scientific">Pseudonocardia xishanensis</name>
    <dbReference type="NCBI Taxonomy" id="630995"/>
    <lineage>
        <taxon>Bacteria</taxon>
        <taxon>Bacillati</taxon>
        <taxon>Actinomycetota</taxon>
        <taxon>Actinomycetes</taxon>
        <taxon>Pseudonocardiales</taxon>
        <taxon>Pseudonocardiaceae</taxon>
        <taxon>Pseudonocardia</taxon>
    </lineage>
</organism>
<feature type="domain" description="Pyridoxamine 5'-phosphate oxidase N-terminal" evidence="1">
    <location>
        <begin position="169"/>
        <end position="274"/>
    </location>
</feature>
<dbReference type="EMBL" id="BAABGT010000049">
    <property type="protein sequence ID" value="GAA4549375.1"/>
    <property type="molecule type" value="Genomic_DNA"/>
</dbReference>
<evidence type="ECO:0000259" key="1">
    <source>
        <dbReference type="Pfam" id="PF01243"/>
    </source>
</evidence>
<dbReference type="PANTHER" id="PTHR42815">
    <property type="entry name" value="FAD-BINDING, PUTATIVE (AFU_ORTHOLOGUE AFUA_6G07600)-RELATED"/>
    <property type="match status" value="1"/>
</dbReference>
<dbReference type="Proteomes" id="UP001501598">
    <property type="component" value="Unassembled WGS sequence"/>
</dbReference>
<keyword evidence="3" id="KW-1185">Reference proteome</keyword>
<evidence type="ECO:0000313" key="2">
    <source>
        <dbReference type="EMBL" id="GAA4549375.1"/>
    </source>
</evidence>
<dbReference type="PANTHER" id="PTHR42815:SF2">
    <property type="entry name" value="FAD-BINDING, PUTATIVE (AFU_ORTHOLOGUE AFUA_6G07600)-RELATED"/>
    <property type="match status" value="1"/>
</dbReference>
<comment type="caution">
    <text evidence="2">The sequence shown here is derived from an EMBL/GenBank/DDBJ whole genome shotgun (WGS) entry which is preliminary data.</text>
</comment>
<evidence type="ECO:0000313" key="3">
    <source>
        <dbReference type="Proteomes" id="UP001501598"/>
    </source>
</evidence>
<dbReference type="Pfam" id="PF01243">
    <property type="entry name" value="PNPOx_N"/>
    <property type="match status" value="1"/>
</dbReference>
<reference evidence="3" key="1">
    <citation type="journal article" date="2019" name="Int. J. Syst. Evol. Microbiol.">
        <title>The Global Catalogue of Microorganisms (GCM) 10K type strain sequencing project: providing services to taxonomists for standard genome sequencing and annotation.</title>
        <authorList>
            <consortium name="The Broad Institute Genomics Platform"/>
            <consortium name="The Broad Institute Genome Sequencing Center for Infectious Disease"/>
            <person name="Wu L."/>
            <person name="Ma J."/>
        </authorList>
    </citation>
    <scope>NUCLEOTIDE SEQUENCE [LARGE SCALE GENOMIC DNA]</scope>
    <source>
        <strain evidence="3">JCM 17906</strain>
    </source>
</reference>
<gene>
    <name evidence="2" type="ORF">GCM10023175_37330</name>
</gene>
<protein>
    <submittedName>
        <fullName evidence="2">Pyridoxamine 5'-phosphate oxidase family protein</fullName>
    </submittedName>
</protein>
<dbReference type="InterPro" id="IPR012349">
    <property type="entry name" value="Split_barrel_FMN-bd"/>
</dbReference>
<proteinExistence type="predicted"/>
<dbReference type="Gene3D" id="2.30.110.10">
    <property type="entry name" value="Electron Transport, Fmn-binding Protein, Chain A"/>
    <property type="match status" value="1"/>
</dbReference>
<accession>A0ABP8RVV4</accession>
<dbReference type="InterPro" id="IPR011576">
    <property type="entry name" value="Pyridox_Oxase_N"/>
</dbReference>
<name>A0ABP8RVV4_9PSEU</name>
<dbReference type="SUPFAM" id="SSF50475">
    <property type="entry name" value="FMN-binding split barrel"/>
    <property type="match status" value="1"/>
</dbReference>
<dbReference type="RefSeq" id="WP_345419843.1">
    <property type="nucleotide sequence ID" value="NZ_BAABGT010000049.1"/>
</dbReference>